<dbReference type="AlphaFoldDB" id="A0A7H8R8E9"/>
<dbReference type="PANTHER" id="PTHR44675:SF1">
    <property type="entry name" value="P21-ACTIVATED PROTEIN KINASE-INTERACTING PROTEIN 1"/>
    <property type="match status" value="1"/>
</dbReference>
<dbReference type="InterPro" id="IPR001680">
    <property type="entry name" value="WD40_rpt"/>
</dbReference>
<dbReference type="OrthoDB" id="308449at2759"/>
<dbReference type="RefSeq" id="XP_035348853.1">
    <property type="nucleotide sequence ID" value="XM_035492960.1"/>
</dbReference>
<keyword evidence="3" id="KW-1185">Reference proteome</keyword>
<gene>
    <name evidence="2" type="ORF">TRUGW13939_09840</name>
</gene>
<dbReference type="GeneID" id="55997323"/>
<accession>A0A7H8R8E9</accession>
<evidence type="ECO:0000313" key="3">
    <source>
        <dbReference type="Proteomes" id="UP000509510"/>
    </source>
</evidence>
<dbReference type="Gene3D" id="2.130.10.10">
    <property type="entry name" value="YVTN repeat-like/Quinoprotein amine dehydrogenase"/>
    <property type="match status" value="2"/>
</dbReference>
<evidence type="ECO:0000313" key="2">
    <source>
        <dbReference type="EMBL" id="QKX62679.1"/>
    </source>
</evidence>
<dbReference type="PANTHER" id="PTHR44675">
    <property type="entry name" value="PAK1 INTERACTING PROTEIN 1"/>
    <property type="match status" value="1"/>
</dbReference>
<dbReference type="InterPro" id="IPR015943">
    <property type="entry name" value="WD40/YVTN_repeat-like_dom_sf"/>
</dbReference>
<dbReference type="InterPro" id="IPR036322">
    <property type="entry name" value="WD40_repeat_dom_sf"/>
</dbReference>
<organism evidence="2 3">
    <name type="scientific">Talaromyces rugulosus</name>
    <name type="common">Penicillium rugulosum</name>
    <dbReference type="NCBI Taxonomy" id="121627"/>
    <lineage>
        <taxon>Eukaryota</taxon>
        <taxon>Fungi</taxon>
        <taxon>Dikarya</taxon>
        <taxon>Ascomycota</taxon>
        <taxon>Pezizomycotina</taxon>
        <taxon>Eurotiomycetes</taxon>
        <taxon>Eurotiomycetidae</taxon>
        <taxon>Eurotiales</taxon>
        <taxon>Trichocomaceae</taxon>
        <taxon>Talaromyces</taxon>
        <taxon>Talaromyces sect. Islandici</taxon>
    </lineage>
</organism>
<sequence>MAKRKREAAATAKEQVSIEQPRKAVKATTTAESPDNAAIAGTIQIVTGSYERVLHGFTAALPIQPPDLTSGESEKVDSSATVHFADTFLFQAHTSAIRSLALSPLSNTDPSQPQNLVLASGGSDERINLYSLSSSPPLVSDRFPSVPTLAGNKILENPKNRELGSLLHHSSSITALNFPSKSKLLAAGEDNVISVTRIRDWNVVSTIKAPQPKSQGRPSGDTAPFGSEPCGVNAFAVHPSMKLMLSVGRGEKCMRLWNLITGKKAGVLNFSRDILQSINENKRGTGEGRGIVWDSQGEEFAVAFEWGVVVFGVDSTPKCRVLPPSRTKIHRIRYFDFSTKKDGTNELLAISTEDGRVIFYSTKETSEADDSSIPDAKLIVQLGGKASGLSGRVKDFEILDLADIENWKHHFVLLTCGSDGAVRVWLLKTQSNANAKKQEANKSSEIVYRLLDTYETGNRVTCLASFVMQRPHALDGIDGSDLESDDLEEEEAASSDESDEE</sequence>
<dbReference type="InterPro" id="IPR051959">
    <property type="entry name" value="PAK1-Kinase_Regulator"/>
</dbReference>
<feature type="region of interest" description="Disordered" evidence="1">
    <location>
        <begin position="1"/>
        <end position="33"/>
    </location>
</feature>
<dbReference type="KEGG" id="trg:TRUGW13939_09840"/>
<proteinExistence type="predicted"/>
<protein>
    <recommendedName>
        <fullName evidence="4">Anaphase-promoting complex subunit 4 WD40 domain-containing protein</fullName>
    </recommendedName>
</protein>
<feature type="compositionally biased region" description="Acidic residues" evidence="1">
    <location>
        <begin position="478"/>
        <end position="501"/>
    </location>
</feature>
<name>A0A7H8R8E9_TALRU</name>
<feature type="region of interest" description="Disordered" evidence="1">
    <location>
        <begin position="476"/>
        <end position="501"/>
    </location>
</feature>
<dbReference type="Pfam" id="PF00400">
    <property type="entry name" value="WD40"/>
    <property type="match status" value="2"/>
</dbReference>
<evidence type="ECO:0000256" key="1">
    <source>
        <dbReference type="SAM" id="MobiDB-lite"/>
    </source>
</evidence>
<evidence type="ECO:0008006" key="4">
    <source>
        <dbReference type="Google" id="ProtNLM"/>
    </source>
</evidence>
<reference evidence="3" key="1">
    <citation type="submission" date="2020-06" db="EMBL/GenBank/DDBJ databases">
        <title>A chromosome-scale genome assembly of Talaromyces rugulosus W13939.</title>
        <authorList>
            <person name="Wang B."/>
            <person name="Guo L."/>
            <person name="Ye K."/>
            <person name="Wang L."/>
        </authorList>
    </citation>
    <scope>NUCLEOTIDE SEQUENCE [LARGE SCALE GENOMIC DNA]</scope>
    <source>
        <strain evidence="3">W13939</strain>
    </source>
</reference>
<dbReference type="Proteomes" id="UP000509510">
    <property type="component" value="Chromosome V"/>
</dbReference>
<dbReference type="SUPFAM" id="SSF50978">
    <property type="entry name" value="WD40 repeat-like"/>
    <property type="match status" value="1"/>
</dbReference>
<dbReference type="SMART" id="SM00320">
    <property type="entry name" value="WD40"/>
    <property type="match status" value="3"/>
</dbReference>
<dbReference type="EMBL" id="CP055902">
    <property type="protein sequence ID" value="QKX62679.1"/>
    <property type="molecule type" value="Genomic_DNA"/>
</dbReference>